<dbReference type="GO" id="GO:0006417">
    <property type="term" value="P:regulation of translation"/>
    <property type="evidence" value="ECO:0007669"/>
    <property type="project" value="UniProtKB-KW"/>
</dbReference>
<dbReference type="AlphaFoldDB" id="K1VF85"/>
<dbReference type="InterPro" id="IPR023398">
    <property type="entry name" value="TIF_eIF4e-like"/>
</dbReference>
<dbReference type="PANTHER" id="PTHR11960">
    <property type="entry name" value="EUKARYOTIC TRANSLATION INITIATION FACTOR 4E RELATED"/>
    <property type="match status" value="1"/>
</dbReference>
<protein>
    <submittedName>
        <fullName evidence="8">Cap binding protein</fullName>
    </submittedName>
</protein>
<feature type="compositionally biased region" description="Basic and acidic residues" evidence="7">
    <location>
        <begin position="402"/>
        <end position="430"/>
    </location>
</feature>
<comment type="similarity">
    <text evidence="1 6">Belongs to the eukaryotic initiation factor 4E family.</text>
</comment>
<dbReference type="PANTHER" id="PTHR11960:SF8">
    <property type="entry name" value="EUKARYOTIC TRANSLATION INITIATION FACTOR 4E1-RELATED"/>
    <property type="match status" value="1"/>
</dbReference>
<feature type="compositionally biased region" description="Basic and acidic residues" evidence="7">
    <location>
        <begin position="285"/>
        <end position="296"/>
    </location>
</feature>
<keyword evidence="4 6" id="KW-0694">RNA-binding</keyword>
<dbReference type="InParanoid" id="K1VF85"/>
<evidence type="ECO:0000256" key="5">
    <source>
        <dbReference type="ARBA" id="ARBA00022917"/>
    </source>
</evidence>
<feature type="region of interest" description="Disordered" evidence="7">
    <location>
        <begin position="328"/>
        <end position="518"/>
    </location>
</feature>
<dbReference type="Pfam" id="PF01652">
    <property type="entry name" value="IF4E"/>
    <property type="match status" value="1"/>
</dbReference>
<feature type="compositionally biased region" description="Basic and acidic residues" evidence="7">
    <location>
        <begin position="444"/>
        <end position="458"/>
    </location>
</feature>
<evidence type="ECO:0000313" key="9">
    <source>
        <dbReference type="Proteomes" id="UP000006757"/>
    </source>
</evidence>
<organism evidence="8 9">
    <name type="scientific">Trichosporon asahii var. asahii (strain CBS 8904)</name>
    <name type="common">Yeast</name>
    <dbReference type="NCBI Taxonomy" id="1220162"/>
    <lineage>
        <taxon>Eukaryota</taxon>
        <taxon>Fungi</taxon>
        <taxon>Dikarya</taxon>
        <taxon>Basidiomycota</taxon>
        <taxon>Agaricomycotina</taxon>
        <taxon>Tremellomycetes</taxon>
        <taxon>Trichosporonales</taxon>
        <taxon>Trichosporonaceae</taxon>
        <taxon>Trichosporon</taxon>
    </lineage>
</organism>
<keyword evidence="2 6" id="KW-0396">Initiation factor</keyword>
<evidence type="ECO:0000313" key="8">
    <source>
        <dbReference type="EMBL" id="EKD02690.1"/>
    </source>
</evidence>
<dbReference type="GO" id="GO:0000340">
    <property type="term" value="F:RNA 7-methylguanosine cap binding"/>
    <property type="evidence" value="ECO:0007669"/>
    <property type="project" value="TreeGrafter"/>
</dbReference>
<proteinExistence type="inferred from homology"/>
<dbReference type="HOGENOM" id="CLU_513071_0_0_1"/>
<evidence type="ECO:0000256" key="3">
    <source>
        <dbReference type="ARBA" id="ARBA00022845"/>
    </source>
</evidence>
<evidence type="ECO:0000256" key="4">
    <source>
        <dbReference type="ARBA" id="ARBA00022884"/>
    </source>
</evidence>
<feature type="compositionally biased region" description="Acidic residues" evidence="7">
    <location>
        <begin position="388"/>
        <end position="397"/>
    </location>
</feature>
<feature type="region of interest" description="Disordered" evidence="7">
    <location>
        <begin position="266"/>
        <end position="296"/>
    </location>
</feature>
<accession>K1VF85</accession>
<name>K1VF85_TRIAC</name>
<dbReference type="Proteomes" id="UP000006757">
    <property type="component" value="Unassembled WGS sequence"/>
</dbReference>
<feature type="compositionally biased region" description="Low complexity" evidence="7">
    <location>
        <begin position="368"/>
        <end position="385"/>
    </location>
</feature>
<dbReference type="Gene3D" id="3.30.760.10">
    <property type="entry name" value="RNA Cap, Translation Initiation Factor Eif4e"/>
    <property type="match status" value="1"/>
</dbReference>
<keyword evidence="3" id="KW-0810">Translation regulation</keyword>
<evidence type="ECO:0000256" key="6">
    <source>
        <dbReference type="RuleBase" id="RU004374"/>
    </source>
</evidence>
<comment type="caution">
    <text evidence="8">The sequence shown here is derived from an EMBL/GenBank/DDBJ whole genome shotgun (WGS) entry which is preliminary data.</text>
</comment>
<dbReference type="STRING" id="1220162.K1VF85"/>
<sequence length="531" mass="58661">MSVPAAVAEVNEKTLSDALAAAKISDSETAAAAEQPEKKEDDLEEGEIKDDGTPKTVFHDAQHFNVKHPLFAKWTLYYDSPQSKHLPKTPQSSISTNTALHGGWLDDIRKVISFDSVEEFWGMYNNIVPPSQLPGKANYYLFKDPENKNGGKWAIQFPREKTKSQIDKIWLYTMLAAIGETFETPLDGGVPENTDLVTGVIMSCRSSFYRISIWTRQACDVTLTEEDPLMKRIMTIGRHFKASVLGYDVDQKLVTGGFQTEVTFESHKDSEKKGNKARITLGPSEDNKEADDKKGTRKIKADLIERAKIKKQYAKVLAETGVKSERLKPQAKGKLGKPEVNRSETWSAVDDDTLKDDENDDGDDSDAESVASDASDASSALGLAGETRDDDSSDDEAAAFAAREKAMLRGKGRPEKGKAAGGKFERKSFDGQRPGAIGKSPRGKGRDRPAPYSKDRPPHMKGGPKGRGKWQEKEKPVRALSPPVLPEAKEGSMRTIKKEGFSKFHRSASGKKQPNMAARMDVLLEKIRRSK</sequence>
<keyword evidence="5 6" id="KW-0648">Protein biosynthesis</keyword>
<keyword evidence="9" id="KW-1185">Reference proteome</keyword>
<feature type="compositionally biased region" description="Acidic residues" evidence="7">
    <location>
        <begin position="349"/>
        <end position="367"/>
    </location>
</feature>
<dbReference type="SUPFAM" id="SSF55418">
    <property type="entry name" value="eIF4e-like"/>
    <property type="match status" value="1"/>
</dbReference>
<evidence type="ECO:0000256" key="2">
    <source>
        <dbReference type="ARBA" id="ARBA00022540"/>
    </source>
</evidence>
<dbReference type="eggNOG" id="KOG1670">
    <property type="taxonomic scope" value="Eukaryota"/>
</dbReference>
<dbReference type="EMBL" id="AMBO01000277">
    <property type="protein sequence ID" value="EKD02690.1"/>
    <property type="molecule type" value="Genomic_DNA"/>
</dbReference>
<feature type="region of interest" description="Disordered" evidence="7">
    <location>
        <begin position="25"/>
        <end position="56"/>
    </location>
</feature>
<dbReference type="InterPro" id="IPR001040">
    <property type="entry name" value="TIF_eIF_4E"/>
</dbReference>
<dbReference type="GO" id="GO:0003743">
    <property type="term" value="F:translation initiation factor activity"/>
    <property type="evidence" value="ECO:0007669"/>
    <property type="project" value="UniProtKB-KW"/>
</dbReference>
<dbReference type="OrthoDB" id="590761at2759"/>
<feature type="compositionally biased region" description="Basic and acidic residues" evidence="7">
    <location>
        <begin position="487"/>
        <end position="502"/>
    </location>
</feature>
<evidence type="ECO:0000256" key="7">
    <source>
        <dbReference type="SAM" id="MobiDB-lite"/>
    </source>
</evidence>
<evidence type="ECO:0000256" key="1">
    <source>
        <dbReference type="ARBA" id="ARBA00009860"/>
    </source>
</evidence>
<reference evidence="8 9" key="1">
    <citation type="journal article" date="2012" name="Eukaryot. Cell">
        <title>Genome sequence of the Trichosporon asahii environmental strain CBS 8904.</title>
        <authorList>
            <person name="Yang R.Y."/>
            <person name="Li H.T."/>
            <person name="Zhu H."/>
            <person name="Zhou G.P."/>
            <person name="Wang M."/>
            <person name="Wang L."/>
        </authorList>
    </citation>
    <scope>NUCLEOTIDE SEQUENCE [LARGE SCALE GENOMIC DNA]</scope>
    <source>
        <strain evidence="8 9">CBS 8904</strain>
    </source>
</reference>
<gene>
    <name evidence="8" type="ORF">A1Q2_02920</name>
</gene>
<dbReference type="GO" id="GO:0016281">
    <property type="term" value="C:eukaryotic translation initiation factor 4F complex"/>
    <property type="evidence" value="ECO:0007669"/>
    <property type="project" value="TreeGrafter"/>
</dbReference>